<gene>
    <name evidence="8" type="ordered locus">COPRO5265_0217</name>
</gene>
<proteinExistence type="predicted"/>
<evidence type="ECO:0000313" key="8">
    <source>
        <dbReference type="EMBL" id="ACI18107.1"/>
    </source>
</evidence>
<name>B5Y739_COPPD</name>
<evidence type="ECO:0000259" key="7">
    <source>
        <dbReference type="PROSITE" id="PS51094"/>
    </source>
</evidence>
<dbReference type="Gene3D" id="3.40.930.10">
    <property type="entry name" value="Mannitol-specific EII, Chain A"/>
    <property type="match status" value="1"/>
</dbReference>
<dbReference type="FunFam" id="3.40.930.10:FF:000009">
    <property type="entry name" value="PTS system, fructose specific IIABC component"/>
    <property type="match status" value="1"/>
</dbReference>
<dbReference type="KEGG" id="cpo:COPRO5265_0217"/>
<feature type="domain" description="PTS EIIA type-2" evidence="7">
    <location>
        <begin position="1"/>
        <end position="138"/>
    </location>
</feature>
<evidence type="ECO:0000256" key="6">
    <source>
        <dbReference type="ARBA" id="ARBA00022683"/>
    </source>
</evidence>
<dbReference type="InterPro" id="IPR051541">
    <property type="entry name" value="PTS_SugarTrans_NitroReg"/>
</dbReference>
<keyword evidence="6" id="KW-0598">Phosphotransferase system</keyword>
<dbReference type="GO" id="GO:0008982">
    <property type="term" value="F:protein-N(PI)-phosphohistidine-sugar phosphotransferase activity"/>
    <property type="evidence" value="ECO:0007669"/>
    <property type="project" value="InterPro"/>
</dbReference>
<keyword evidence="9" id="KW-1185">Reference proteome</keyword>
<organism evidence="8 9">
    <name type="scientific">Coprothermobacter proteolyticus (strain ATCC 35245 / DSM 5265 / OCM 4 / BT)</name>
    <dbReference type="NCBI Taxonomy" id="309798"/>
    <lineage>
        <taxon>Bacteria</taxon>
        <taxon>Pseudomonadati</taxon>
        <taxon>Coprothermobacterota</taxon>
        <taxon>Coprothermobacteria</taxon>
        <taxon>Coprothermobacterales</taxon>
        <taxon>Coprothermobacteraceae</taxon>
        <taxon>Coprothermobacter</taxon>
    </lineage>
</organism>
<dbReference type="Pfam" id="PF00359">
    <property type="entry name" value="PTS_EIIA_2"/>
    <property type="match status" value="1"/>
</dbReference>
<dbReference type="eggNOG" id="COG1762">
    <property type="taxonomic scope" value="Bacteria"/>
</dbReference>
<dbReference type="STRING" id="309798.COPRO5265_0217"/>
<evidence type="ECO:0000256" key="4">
    <source>
        <dbReference type="ARBA" id="ARBA00022597"/>
    </source>
</evidence>
<keyword evidence="4" id="KW-0762">Sugar transport</keyword>
<dbReference type="NCBIfam" id="TIGR00848">
    <property type="entry name" value="fruA"/>
    <property type="match status" value="1"/>
</dbReference>
<sequence>MKFDMEAREKRQAILELAQLMWEHGYVEDLQGLVDATMAREAEYSTGIGMGVGIPHAKSPLVKQPVVAFGKSSKGIEFDSFDGEPVYLVFLIAVPEKSDKEHLNILSMLSRALMHEEVREALMGASTPEEVVNAFQINDD</sequence>
<evidence type="ECO:0000256" key="5">
    <source>
        <dbReference type="ARBA" id="ARBA00022679"/>
    </source>
</evidence>
<dbReference type="EMBL" id="CP001145">
    <property type="protein sequence ID" value="ACI18107.1"/>
    <property type="molecule type" value="Genomic_DNA"/>
</dbReference>
<dbReference type="Proteomes" id="UP000001732">
    <property type="component" value="Chromosome"/>
</dbReference>
<accession>B5Y739</accession>
<dbReference type="PROSITE" id="PS51094">
    <property type="entry name" value="PTS_EIIA_TYPE_2"/>
    <property type="match status" value="1"/>
</dbReference>
<dbReference type="GO" id="GO:0005737">
    <property type="term" value="C:cytoplasm"/>
    <property type="evidence" value="ECO:0007669"/>
    <property type="project" value="UniProtKB-SubCell"/>
</dbReference>
<dbReference type="SUPFAM" id="SSF55804">
    <property type="entry name" value="Phoshotransferase/anion transport protein"/>
    <property type="match status" value="1"/>
</dbReference>
<dbReference type="InterPro" id="IPR016152">
    <property type="entry name" value="PTrfase/Anion_transptr"/>
</dbReference>
<dbReference type="PANTHER" id="PTHR47738">
    <property type="entry name" value="PTS SYSTEM FRUCTOSE-LIKE EIIA COMPONENT-RELATED"/>
    <property type="match status" value="1"/>
</dbReference>
<dbReference type="InterPro" id="IPR002178">
    <property type="entry name" value="PTS_EIIA_type-2_dom"/>
</dbReference>
<dbReference type="InterPro" id="IPR004715">
    <property type="entry name" value="PTS_IIA_fruc"/>
</dbReference>
<evidence type="ECO:0000256" key="2">
    <source>
        <dbReference type="ARBA" id="ARBA00022448"/>
    </source>
</evidence>
<dbReference type="GO" id="GO:0016020">
    <property type="term" value="C:membrane"/>
    <property type="evidence" value="ECO:0007669"/>
    <property type="project" value="InterPro"/>
</dbReference>
<evidence type="ECO:0000256" key="1">
    <source>
        <dbReference type="ARBA" id="ARBA00004496"/>
    </source>
</evidence>
<dbReference type="PANTHER" id="PTHR47738:SF2">
    <property type="entry name" value="PTS SYSTEM FRUCTOSE-LIKE EIIA COMPONENT"/>
    <property type="match status" value="1"/>
</dbReference>
<reference evidence="9" key="1">
    <citation type="submission" date="2008-08" db="EMBL/GenBank/DDBJ databases">
        <title>The complete genome sequence of Coprothermobacter proteolyticus strain ATCC 5245 / DSM 5265 / BT.</title>
        <authorList>
            <person name="Dodson R.J."/>
            <person name="Durkin A.S."/>
            <person name="Wu M."/>
            <person name="Eisen J."/>
            <person name="Sutton G."/>
        </authorList>
    </citation>
    <scope>NUCLEOTIDE SEQUENCE [LARGE SCALE GENOMIC DNA]</scope>
    <source>
        <strain evidence="9">ATCC 35245 / DSM 5265 / OCM 4 / BT</strain>
    </source>
</reference>
<dbReference type="GO" id="GO:0009401">
    <property type="term" value="P:phosphoenolpyruvate-dependent sugar phosphotransferase system"/>
    <property type="evidence" value="ECO:0007669"/>
    <property type="project" value="UniProtKB-KW"/>
</dbReference>
<dbReference type="CDD" id="cd00211">
    <property type="entry name" value="PTS_IIA_fru"/>
    <property type="match status" value="1"/>
</dbReference>
<evidence type="ECO:0000256" key="3">
    <source>
        <dbReference type="ARBA" id="ARBA00022553"/>
    </source>
</evidence>
<reference evidence="8 9" key="2">
    <citation type="journal article" date="2014" name="Genome Announc.">
        <title>Complete Genome Sequence of Coprothermobacter proteolyticus DSM 5265.</title>
        <authorList>
            <person name="Alexiev A."/>
            <person name="Coil D.A."/>
            <person name="Badger J.H."/>
            <person name="Enticknap J."/>
            <person name="Ward N."/>
            <person name="Robb F.T."/>
            <person name="Eisen J.A."/>
        </authorList>
    </citation>
    <scope>NUCLEOTIDE SEQUENCE [LARGE SCALE GENOMIC DNA]</scope>
    <source>
        <strain evidence="9">ATCC 35245 / DSM 5265 / OCM 4 / BT</strain>
    </source>
</reference>
<keyword evidence="2" id="KW-0813">Transport</keyword>
<dbReference type="AlphaFoldDB" id="B5Y739"/>
<evidence type="ECO:0000313" key="9">
    <source>
        <dbReference type="Proteomes" id="UP000001732"/>
    </source>
</evidence>
<keyword evidence="3" id="KW-0597">Phosphoprotein</keyword>
<protein>
    <submittedName>
        <fullName evidence="8">Iiabc fructose/xylitol-pts</fullName>
    </submittedName>
</protein>
<comment type="subcellular location">
    <subcellularLocation>
        <location evidence="1">Cytoplasm</location>
    </subcellularLocation>
</comment>
<keyword evidence="5" id="KW-0808">Transferase</keyword>